<organism evidence="2 3">
    <name type="scientific">Porites lobata</name>
    <dbReference type="NCBI Taxonomy" id="104759"/>
    <lineage>
        <taxon>Eukaryota</taxon>
        <taxon>Metazoa</taxon>
        <taxon>Cnidaria</taxon>
        <taxon>Anthozoa</taxon>
        <taxon>Hexacorallia</taxon>
        <taxon>Scleractinia</taxon>
        <taxon>Fungiina</taxon>
        <taxon>Poritidae</taxon>
        <taxon>Porites</taxon>
    </lineage>
</organism>
<dbReference type="PANTHER" id="PTHR12155">
    <property type="entry name" value="SCHLAFEN"/>
    <property type="match status" value="1"/>
</dbReference>
<feature type="domain" description="Schlafen AlbA-2" evidence="1">
    <location>
        <begin position="22"/>
        <end position="149"/>
    </location>
</feature>
<dbReference type="PANTHER" id="PTHR12155:SF41">
    <property type="entry name" value="SCHLAFEN ALBA-2 DOMAIN-CONTAINING PROTEIN"/>
    <property type="match status" value="1"/>
</dbReference>
<dbReference type="InterPro" id="IPR007421">
    <property type="entry name" value="Schlafen_AlbA_2_dom"/>
</dbReference>
<evidence type="ECO:0000259" key="1">
    <source>
        <dbReference type="Pfam" id="PF04326"/>
    </source>
</evidence>
<gene>
    <name evidence="2" type="ORF">PLOB_00034335</name>
</gene>
<protein>
    <recommendedName>
        <fullName evidence="1">Schlafen AlbA-2 domain-containing protein</fullName>
    </recommendedName>
</protein>
<accession>A0ABN8P136</accession>
<dbReference type="Gene3D" id="3.30.950.30">
    <property type="entry name" value="Schlafen, AAA domain"/>
    <property type="match status" value="1"/>
</dbReference>
<dbReference type="Proteomes" id="UP001159405">
    <property type="component" value="Unassembled WGS sequence"/>
</dbReference>
<sequence length="271" mass="31580">MTRFSEVSRRFYVLHSVVPFEEDTTHEFKGHRNISIEEIPPWCFIPGTDRRSRKAVSRNINGFLNTGKGGTIYLGIVDNGSVKGLHLTLYQKDHVVIAVKDALSRYTPPVPEEYYKVEIVPVIRKEEVGNVETALQLQHDRDDEETTNRHRPHVLRTSEYCWCDREAMDAFNEGLPAPLYVVEITVFPWKPKVKTDKGQHCPNLHPVYEDEEGKCYFRRQASLVQYSVQEVVELTKQEVHNHFKPLFSSIKEEMKMIKEHYFSLYNHTEGS</sequence>
<reference evidence="2 3" key="1">
    <citation type="submission" date="2022-05" db="EMBL/GenBank/DDBJ databases">
        <authorList>
            <consortium name="Genoscope - CEA"/>
            <person name="William W."/>
        </authorList>
    </citation>
    <scope>NUCLEOTIDE SEQUENCE [LARGE SCALE GENOMIC DNA]</scope>
</reference>
<evidence type="ECO:0000313" key="2">
    <source>
        <dbReference type="EMBL" id="CAH3129913.1"/>
    </source>
</evidence>
<name>A0ABN8P136_9CNID</name>
<dbReference type="EMBL" id="CALNXK010000047">
    <property type="protein sequence ID" value="CAH3129913.1"/>
    <property type="molecule type" value="Genomic_DNA"/>
</dbReference>
<dbReference type="InterPro" id="IPR038461">
    <property type="entry name" value="Schlafen_AlbA_2_dom_sf"/>
</dbReference>
<proteinExistence type="predicted"/>
<dbReference type="Pfam" id="PF04326">
    <property type="entry name" value="SLFN_AlbA_2"/>
    <property type="match status" value="1"/>
</dbReference>
<dbReference type="InterPro" id="IPR029684">
    <property type="entry name" value="Schlafen"/>
</dbReference>
<keyword evidence="3" id="KW-1185">Reference proteome</keyword>
<comment type="caution">
    <text evidence="2">The sequence shown here is derived from an EMBL/GenBank/DDBJ whole genome shotgun (WGS) entry which is preliminary data.</text>
</comment>
<evidence type="ECO:0000313" key="3">
    <source>
        <dbReference type="Proteomes" id="UP001159405"/>
    </source>
</evidence>